<keyword evidence="2" id="KW-1185">Reference proteome</keyword>
<reference evidence="1 2" key="1">
    <citation type="submission" date="2024-01" db="EMBL/GenBank/DDBJ databases">
        <title>Unpublished Manusciprt.</title>
        <authorList>
            <person name="Duman M."/>
            <person name="Valdes E.G."/>
            <person name="Ajmi N."/>
            <person name="Altun S."/>
            <person name="Saticioglu I.B."/>
        </authorList>
    </citation>
    <scope>NUCLEOTIDE SEQUENCE [LARGE SCALE GENOMIC DNA]</scope>
    <source>
        <strain evidence="1 2">120P</strain>
    </source>
</reference>
<organism evidence="1 2">
    <name type="scientific">Pseudomonas auratipiscis</name>
    <dbReference type="NCBI Taxonomy" id="3115853"/>
    <lineage>
        <taxon>Bacteria</taxon>
        <taxon>Pseudomonadati</taxon>
        <taxon>Pseudomonadota</taxon>
        <taxon>Gammaproteobacteria</taxon>
        <taxon>Pseudomonadales</taxon>
        <taxon>Pseudomonadaceae</taxon>
        <taxon>Pseudomonas</taxon>
    </lineage>
</organism>
<proteinExistence type="predicted"/>
<name>A0AB35WZ07_9PSED</name>
<dbReference type="Proteomes" id="UP001307839">
    <property type="component" value="Unassembled WGS sequence"/>
</dbReference>
<dbReference type="EMBL" id="JAZDQP010000030">
    <property type="protein sequence ID" value="MEE1869906.1"/>
    <property type="molecule type" value="Genomic_DNA"/>
</dbReference>
<dbReference type="AlphaFoldDB" id="A0AB35WZ07"/>
<protein>
    <submittedName>
        <fullName evidence="1">Uncharacterized protein</fullName>
    </submittedName>
</protein>
<accession>A0AB35WZ07</accession>
<comment type="caution">
    <text evidence="1">The sequence shown here is derived from an EMBL/GenBank/DDBJ whole genome shotgun (WGS) entry which is preliminary data.</text>
</comment>
<evidence type="ECO:0000313" key="1">
    <source>
        <dbReference type="EMBL" id="MEE1869906.1"/>
    </source>
</evidence>
<evidence type="ECO:0000313" key="2">
    <source>
        <dbReference type="Proteomes" id="UP001307839"/>
    </source>
</evidence>
<sequence length="167" mass="19460">MTDAPNETLYAEEISSFRGMIYMLKNGREIPLRLSRAQDKFTWGVTPEDGWLQAGGNQEPPLLTFNFHSQTEDRLHFNISRPGQTGPQYLGISRNGYLGLYEHAEVTDYWKLEPLEWTEKGLICRWRDHQGHQVKAIADTPHLDRGQYFLLNVTEGETHRFLIRRID</sequence>
<dbReference type="RefSeq" id="WP_136474364.1">
    <property type="nucleotide sequence ID" value="NZ_JAZDCU010000033.1"/>
</dbReference>
<gene>
    <name evidence="1" type="ORF">V0R53_26345</name>
</gene>